<comment type="catalytic activity">
    <reaction evidence="15">
        <text>Endonucleolytic cleavage of single-stranded RNA in A- and U-rich regions.</text>
        <dbReference type="EC" id="3.1.26.12"/>
    </reaction>
</comment>
<evidence type="ECO:0000256" key="3">
    <source>
        <dbReference type="ARBA" id="ARBA00022490"/>
    </source>
</evidence>
<feature type="compositionally biased region" description="Basic and acidic residues" evidence="16">
    <location>
        <begin position="620"/>
        <end position="633"/>
    </location>
</feature>
<evidence type="ECO:0000256" key="12">
    <source>
        <dbReference type="ARBA" id="ARBA00022842"/>
    </source>
</evidence>
<dbReference type="Proteomes" id="UP001059934">
    <property type="component" value="Chromosome"/>
</dbReference>
<feature type="domain" description="S1 motif" evidence="17">
    <location>
        <begin position="39"/>
        <end position="119"/>
    </location>
</feature>
<evidence type="ECO:0000256" key="11">
    <source>
        <dbReference type="ARBA" id="ARBA00022801"/>
    </source>
</evidence>
<dbReference type="InterPro" id="IPR019307">
    <property type="entry name" value="RNA-bd_AU-1/RNase_E/G"/>
</dbReference>
<evidence type="ECO:0000256" key="2">
    <source>
        <dbReference type="ARBA" id="ARBA00022475"/>
    </source>
</evidence>
<gene>
    <name evidence="15 18" type="primary">rne</name>
    <name evidence="18" type="ORF">NYF23_08240</name>
</gene>
<keyword evidence="10 15" id="KW-0255">Endonuclease</keyword>
<feature type="compositionally biased region" description="Basic and acidic residues" evidence="16">
    <location>
        <begin position="576"/>
        <end position="587"/>
    </location>
</feature>
<feature type="region of interest" description="Disordered" evidence="16">
    <location>
        <begin position="506"/>
        <end position="529"/>
    </location>
</feature>
<feature type="compositionally biased region" description="Basic and acidic residues" evidence="16">
    <location>
        <begin position="506"/>
        <end position="518"/>
    </location>
</feature>
<dbReference type="NCBIfam" id="TIGR00757">
    <property type="entry name" value="RNaseEG"/>
    <property type="match status" value="1"/>
</dbReference>
<evidence type="ECO:0000256" key="4">
    <source>
        <dbReference type="ARBA" id="ARBA00022519"/>
    </source>
</evidence>
<evidence type="ECO:0000256" key="1">
    <source>
        <dbReference type="ARBA" id="ARBA00005663"/>
    </source>
</evidence>
<feature type="compositionally biased region" description="Basic and acidic residues" evidence="16">
    <location>
        <begin position="980"/>
        <end position="991"/>
    </location>
</feature>
<feature type="compositionally biased region" description="Basic and acidic residues" evidence="16">
    <location>
        <begin position="659"/>
        <end position="668"/>
    </location>
</feature>
<evidence type="ECO:0000256" key="7">
    <source>
        <dbReference type="ARBA" id="ARBA00022722"/>
    </source>
</evidence>
<keyword evidence="15" id="KW-0820">tRNA-binding</keyword>
<feature type="compositionally biased region" description="Low complexity" evidence="16">
    <location>
        <begin position="898"/>
        <end position="907"/>
    </location>
</feature>
<keyword evidence="15" id="KW-0862">Zinc</keyword>
<keyword evidence="13 15" id="KW-0694">RNA-binding</keyword>
<feature type="binding site" evidence="15">
    <location>
        <position position="345"/>
    </location>
    <ligand>
        <name>Mg(2+)</name>
        <dbReference type="ChEBI" id="CHEBI:18420"/>
        <note>catalytic</note>
    </ligand>
</feature>
<evidence type="ECO:0000256" key="15">
    <source>
        <dbReference type="HAMAP-Rule" id="MF_00970"/>
    </source>
</evidence>
<feature type="binding site" evidence="15">
    <location>
        <position position="406"/>
    </location>
    <ligand>
        <name>Zn(2+)</name>
        <dbReference type="ChEBI" id="CHEBI:29105"/>
        <note>ligand shared between dimeric partners</note>
    </ligand>
</feature>
<keyword evidence="7 15" id="KW-0540">Nuclease</keyword>
<evidence type="ECO:0000256" key="5">
    <source>
        <dbReference type="ARBA" id="ARBA00022552"/>
    </source>
</evidence>
<keyword evidence="12 15" id="KW-0460">Magnesium</keyword>
<dbReference type="Gene3D" id="2.40.50.140">
    <property type="entry name" value="Nucleic acid-binding proteins"/>
    <property type="match status" value="1"/>
</dbReference>
<keyword evidence="14 15" id="KW-0472">Membrane</keyword>
<evidence type="ECO:0000313" key="18">
    <source>
        <dbReference type="EMBL" id="UVW34026.1"/>
    </source>
</evidence>
<feature type="compositionally biased region" description="Low complexity" evidence="16">
    <location>
        <begin position="738"/>
        <end position="765"/>
    </location>
</feature>
<feature type="compositionally biased region" description="Basic residues" evidence="16">
    <location>
        <begin position="607"/>
        <end position="619"/>
    </location>
</feature>
<keyword evidence="2 15" id="KW-1003">Cell membrane</keyword>
<comment type="similarity">
    <text evidence="15">Belongs to the RNase E/G family. RNase E subfamily.</text>
</comment>
<feature type="region of interest" description="Disordered" evidence="16">
    <location>
        <begin position="738"/>
        <end position="991"/>
    </location>
</feature>
<accession>A0ABY5TLN7</accession>
<feature type="compositionally biased region" description="Basic residues" evidence="16">
    <location>
        <begin position="813"/>
        <end position="825"/>
    </location>
</feature>
<keyword evidence="6 15" id="KW-0819">tRNA processing</keyword>
<comment type="function">
    <text evidence="15">Endoribonuclease that plays a central role in RNA processing and decay. Required for the maturation of 5S and 16S rRNAs and the majority of tRNAs. Also involved in the degradation of most mRNAs.</text>
</comment>
<feature type="compositionally biased region" description="Low complexity" evidence="16">
    <location>
        <begin position="590"/>
        <end position="602"/>
    </location>
</feature>
<keyword evidence="9 15" id="KW-0699">rRNA-binding</keyword>
<evidence type="ECO:0000256" key="6">
    <source>
        <dbReference type="ARBA" id="ARBA00022694"/>
    </source>
</evidence>
<dbReference type="SMART" id="SM00316">
    <property type="entry name" value="S1"/>
    <property type="match status" value="1"/>
</dbReference>
<comment type="subcellular location">
    <subcellularLocation>
        <location evidence="15">Cytoplasm</location>
    </subcellularLocation>
    <subcellularLocation>
        <location evidence="15">Cell inner membrane</location>
        <topology evidence="15">Peripheral membrane protein</topology>
        <orientation evidence="15">Cytoplasmic side</orientation>
    </subcellularLocation>
</comment>
<dbReference type="NCBIfam" id="NF008074">
    <property type="entry name" value="PRK10811.1"/>
    <property type="match status" value="1"/>
</dbReference>
<comment type="cofactor">
    <cofactor evidence="15">
        <name>Zn(2+)</name>
        <dbReference type="ChEBI" id="CHEBI:29105"/>
    </cofactor>
    <text evidence="15">Binds 2 Zn(2+) ions per homotetramer.</text>
</comment>
<comment type="similarity">
    <text evidence="1">Belongs to the RNase E/G family. RNase G subfamily.</text>
</comment>
<dbReference type="HAMAP" id="MF_00970">
    <property type="entry name" value="RNase_E"/>
    <property type="match status" value="1"/>
</dbReference>
<dbReference type="EMBL" id="CP103416">
    <property type="protein sequence ID" value="UVW34026.1"/>
    <property type="molecule type" value="Genomic_DNA"/>
</dbReference>
<feature type="compositionally biased region" description="Basic residues" evidence="16">
    <location>
        <begin position="694"/>
        <end position="706"/>
    </location>
</feature>
<feature type="compositionally biased region" description="Low complexity" evidence="16">
    <location>
        <begin position="832"/>
        <end position="872"/>
    </location>
</feature>
<dbReference type="PROSITE" id="PS50126">
    <property type="entry name" value="S1"/>
    <property type="match status" value="1"/>
</dbReference>
<dbReference type="PANTHER" id="PTHR30001">
    <property type="entry name" value="RIBONUCLEASE"/>
    <property type="match status" value="1"/>
</dbReference>
<evidence type="ECO:0000256" key="14">
    <source>
        <dbReference type="ARBA" id="ARBA00023136"/>
    </source>
</evidence>
<feature type="compositionally biased region" description="Basic residues" evidence="16">
    <location>
        <begin position="768"/>
        <end position="778"/>
    </location>
</feature>
<comment type="cofactor">
    <cofactor evidence="15">
        <name>Mg(2+)</name>
        <dbReference type="ChEBI" id="CHEBI:18420"/>
    </cofactor>
    <text evidence="15">Binds 1 Mg(2+) ion per subunit.</text>
</comment>
<comment type="subunit">
    <text evidence="15">Component of the RNA degradosome, which is a multiprotein complex involved in RNA processing and mRNA degradation. Within the RNA degradosome, RNase E assembles into a homotetramer formed by a dimer of dimers.</text>
</comment>
<evidence type="ECO:0000256" key="9">
    <source>
        <dbReference type="ARBA" id="ARBA00022730"/>
    </source>
</evidence>
<dbReference type="GO" id="GO:0008995">
    <property type="term" value="F:ribonuclease E activity"/>
    <property type="evidence" value="ECO:0007669"/>
    <property type="project" value="UniProtKB-EC"/>
</dbReference>
<dbReference type="Pfam" id="PF20833">
    <property type="entry name" value="RNase_E_G_Thio"/>
    <property type="match status" value="1"/>
</dbReference>
<feature type="region of interest" description="Required for zinc-mediated homotetramerization and catalytic activity" evidence="15">
    <location>
        <begin position="403"/>
        <end position="406"/>
    </location>
</feature>
<dbReference type="PANTHER" id="PTHR30001:SF1">
    <property type="entry name" value="RIBONUCLEASE E_G-LIKE PROTEIN, CHLOROPLASTIC"/>
    <property type="match status" value="1"/>
</dbReference>
<feature type="region of interest" description="Disordered" evidence="16">
    <location>
        <begin position="574"/>
        <end position="726"/>
    </location>
</feature>
<dbReference type="InterPro" id="IPR028878">
    <property type="entry name" value="RNase_E"/>
</dbReference>
<keyword evidence="5 15" id="KW-0698">rRNA processing</keyword>
<dbReference type="InterPro" id="IPR048583">
    <property type="entry name" value="RNase_E_G_thioredoxin-like"/>
</dbReference>
<reference evidence="18" key="1">
    <citation type="submission" date="2022-08" db="EMBL/GenBank/DDBJ databases">
        <title>Catabolic pathway analysis in culturable SAR92 clade bacteria reveals their overlooked roles in DMSP degradation in coastal seas.</title>
        <authorList>
            <person name="He X."/>
            <person name="Zhang X."/>
            <person name="Zhang Y."/>
        </authorList>
    </citation>
    <scope>NUCLEOTIDE SEQUENCE</scope>
    <source>
        <strain evidence="18">H455</strain>
    </source>
</reference>
<evidence type="ECO:0000259" key="17">
    <source>
        <dbReference type="PROSITE" id="PS50126"/>
    </source>
</evidence>
<evidence type="ECO:0000313" key="19">
    <source>
        <dbReference type="Proteomes" id="UP001059934"/>
    </source>
</evidence>
<dbReference type="SUPFAM" id="SSF50249">
    <property type="entry name" value="Nucleic acid-binding proteins"/>
    <property type="match status" value="1"/>
</dbReference>
<evidence type="ECO:0000256" key="13">
    <source>
        <dbReference type="ARBA" id="ARBA00022884"/>
    </source>
</evidence>
<organism evidence="18 19">
    <name type="scientific">SAR92 clade bacterium H455</name>
    <dbReference type="NCBI Taxonomy" id="2974818"/>
    <lineage>
        <taxon>Bacteria</taxon>
        <taxon>Pseudomonadati</taxon>
        <taxon>Pseudomonadota</taxon>
        <taxon>Gammaproteobacteria</taxon>
        <taxon>Cellvibrionales</taxon>
        <taxon>Porticoccaceae</taxon>
        <taxon>SAR92 clade</taxon>
    </lineage>
</organism>
<keyword evidence="8 15" id="KW-0479">Metal-binding</keyword>
<dbReference type="Pfam" id="PF00575">
    <property type="entry name" value="S1"/>
    <property type="match status" value="1"/>
</dbReference>
<dbReference type="Gene3D" id="3.40.1260.20">
    <property type="entry name" value="Ribonuclease E, catalytic domain"/>
    <property type="match status" value="1"/>
</dbReference>
<evidence type="ECO:0000256" key="10">
    <source>
        <dbReference type="ARBA" id="ARBA00022759"/>
    </source>
</evidence>
<dbReference type="CDD" id="cd04453">
    <property type="entry name" value="S1_RNase_E"/>
    <property type="match status" value="1"/>
</dbReference>
<evidence type="ECO:0000256" key="16">
    <source>
        <dbReference type="SAM" id="MobiDB-lite"/>
    </source>
</evidence>
<dbReference type="InterPro" id="IPR012340">
    <property type="entry name" value="NA-bd_OB-fold"/>
</dbReference>
<keyword evidence="11 15" id="KW-0378">Hydrolase</keyword>
<sequence>MKRMLINASHTEEVRVAMVDGQKLYDLDIENRTREQKKANIYKGKITRVEPSLEAAFVDYGADRHGFLPLKEISREYFKGKSSDGGRVNIKDAIREGQEIFVQVEKEERGSKGAALTTFISLAGRYLVLMPNNPRAGGISRRIEGEERADLREAMRGLNIPEGMGAIVRTAGIGRATEELQWDLDYLLQLWNTIEAEAEGAKAPHFLFQESNVIVRAIRDYLRQDVGEVIVDSQDAYNLAAAFIGTVMPDFTNKVKFYQEQIPLFNRYQIENQIETAFRREVSLPSGGSIVIDITEAMVSIDINSARATRGGDIEETAFNTNKEAAEEVARQLRLRDVGGLIVIDFIDMLNARHQKEVENTIRDALKIDRARVQVGRISRFGLLEMSRQRLRPSLEETMSKICPRCKGQGTIRGTRSLALSILRLIEEEAQKEFSKEIRAIVPVSVATFLLNEKRSEIADIESRNKINIVVLPNTQMETPHFEVVRIRAQDDDESDGEFSYKLAHELSSKEPEQDLERSSAPLPISEPAVKTLVPSTPAPIMPEKAAPAAPVAAKIEKPGLLKRIWESIFGTDTSAEEKKAEEEKKARPSGSNSRRGGQSQDSRNRQGNRRPNNRNRNRNRNEGRNETTRDGEPTETQAKSADKPAQGRGRNGQSRPATKPEAREQKVDTQTTAPQTADKSPEAGEGGELKKRPNDKRRGPRRRRQRQDVPTDVAEQTSAGIAIETPVIATAAVAAEETPAVATEAPVTSIATDTTDAAVTATETKPARKRPARRRKPKAETVEGAETVPTEAAPAVAETQDPAAASEEKPAPKPRARRKAPAKPKKVEADSAPSVAASEATAAPAQAEAPIMAEAPIAPQAPAPVEAAAPVEKAKATEKAPAQTAVKDAPKAEAKTAAKPAESANARASNDPRFKPKPVSNVKVSTARVEKPAAVALDTSKPVLTAVPKAPAARASNDPRKKRATQAKKADSAPLDTGTAKESDEKGPQA</sequence>
<feature type="compositionally biased region" description="Basic and acidic residues" evidence="16">
    <location>
        <begin position="680"/>
        <end position="693"/>
    </location>
</feature>
<name>A0ABY5TLN7_9GAMM</name>
<feature type="compositionally biased region" description="Polar residues" evidence="16">
    <location>
        <begin position="669"/>
        <end position="679"/>
    </location>
</feature>
<keyword evidence="19" id="KW-1185">Reference proteome</keyword>
<keyword evidence="3 15" id="KW-0963">Cytoplasm</keyword>
<dbReference type="InterPro" id="IPR004659">
    <property type="entry name" value="RNase_E/G"/>
</dbReference>
<dbReference type="InterPro" id="IPR003029">
    <property type="entry name" value="S1_domain"/>
</dbReference>
<evidence type="ECO:0000256" key="8">
    <source>
        <dbReference type="ARBA" id="ARBA00022723"/>
    </source>
</evidence>
<protein>
    <recommendedName>
        <fullName evidence="15">Ribonuclease E</fullName>
        <shortName evidence="15">RNase E</shortName>
        <ecNumber evidence="15">3.1.26.12</ecNumber>
    </recommendedName>
</protein>
<keyword evidence="4 15" id="KW-0997">Cell inner membrane</keyword>
<feature type="binding site" evidence="15">
    <location>
        <position position="403"/>
    </location>
    <ligand>
        <name>Zn(2+)</name>
        <dbReference type="ChEBI" id="CHEBI:29105"/>
        <note>ligand shared between dimeric partners</note>
    </ligand>
</feature>
<proteinExistence type="inferred from homology"/>
<dbReference type="EC" id="3.1.26.12" evidence="15"/>
<dbReference type="Pfam" id="PF10150">
    <property type="entry name" value="RNase_E_G"/>
    <property type="match status" value="1"/>
</dbReference>
<feature type="binding site" evidence="15">
    <location>
        <position position="302"/>
    </location>
    <ligand>
        <name>Mg(2+)</name>
        <dbReference type="ChEBI" id="CHEBI:18420"/>
        <note>catalytic</note>
    </ligand>
</feature>